<evidence type="ECO:0000313" key="2">
    <source>
        <dbReference type="Proteomes" id="UP001241377"/>
    </source>
</evidence>
<protein>
    <submittedName>
        <fullName evidence="1">Uncharacterized protein</fullName>
    </submittedName>
</protein>
<sequence length="667" mass="75148">MFSVKLEEDDDSLMENEKLLGFNEEDNFREYDSIDDLHAFEAPKLKQSNVLSGEKLRALRKLMKDYGVGVYLVPSEDEHQSEYTSLADKRREYLCGFSGSAGICVVTLDDASELTGEAALSTDGRYFLQAEKELDPNHWTLLKQGAAGYPTWQEYAVRKAEQSRFSNVISCDPELISLSTGERFRSMAGNFKFEPILEVNFVDEIWENKPQRSLDPIYELPLEYSGESANDKIARVRSEMEKLGGTHLIISALDEVAWLLNLRADTDIPFSPVFFSYIIVDHRKVTLYINREKLSNVKNYLKSIDGLESKDTSDFLADLKLLNKDSALILPDKASTTYAVSEAVKHLDTQYNSVVSFLKIVKNKTELFNATVAQHKDSLVFIILGSWLEQQLLEKNQKITEFDAASKIYALREQMPNFKGLSYETIASTGANAAIIHYAPTKENCKIIDPTKVFLLDSGAHYLEGTTDITRTYKFGYNGVTDRLRKLYTLVLKSHLAVATAVFPSGGSCGSILDAYSRQPLWNEGLDFNHGTGHGVGSFGNVHEGPLYISTTTGGSSTQNVFKVGGILTDEPGVYLEKEELGIRIESELEIIEHSSTDRNGKPMLAFKYLTHVPFCRKLIDKYYLSGLEIDWINHYHSNIRATFAGKLRSLGEYRAEKWLINETRPL</sequence>
<name>A0ACC2VGC2_9TREE</name>
<dbReference type="Proteomes" id="UP001241377">
    <property type="component" value="Unassembled WGS sequence"/>
</dbReference>
<reference evidence="1" key="1">
    <citation type="submission" date="2023-04" db="EMBL/GenBank/DDBJ databases">
        <title>Draft Genome sequencing of Naganishia species isolated from polar environments using Oxford Nanopore Technology.</title>
        <authorList>
            <person name="Leo P."/>
            <person name="Venkateswaran K."/>
        </authorList>
    </citation>
    <scope>NUCLEOTIDE SEQUENCE</scope>
    <source>
        <strain evidence="1">MNA-CCFEE 5261</strain>
    </source>
</reference>
<accession>A0ACC2VGC2</accession>
<comment type="caution">
    <text evidence="1">The sequence shown here is derived from an EMBL/GenBank/DDBJ whole genome shotgun (WGS) entry which is preliminary data.</text>
</comment>
<evidence type="ECO:0000313" key="1">
    <source>
        <dbReference type="EMBL" id="KAJ9097891.1"/>
    </source>
</evidence>
<organism evidence="1 2">
    <name type="scientific">Naganishia cerealis</name>
    <dbReference type="NCBI Taxonomy" id="610337"/>
    <lineage>
        <taxon>Eukaryota</taxon>
        <taxon>Fungi</taxon>
        <taxon>Dikarya</taxon>
        <taxon>Basidiomycota</taxon>
        <taxon>Agaricomycotina</taxon>
        <taxon>Tremellomycetes</taxon>
        <taxon>Filobasidiales</taxon>
        <taxon>Filobasidiaceae</taxon>
        <taxon>Naganishia</taxon>
    </lineage>
</organism>
<dbReference type="EMBL" id="JASBWR010000081">
    <property type="protein sequence ID" value="KAJ9097891.1"/>
    <property type="molecule type" value="Genomic_DNA"/>
</dbReference>
<keyword evidence="2" id="KW-1185">Reference proteome</keyword>
<gene>
    <name evidence="1" type="ORF">QFC19_006568</name>
</gene>
<proteinExistence type="predicted"/>